<gene>
    <name evidence="9" type="ORF">G1H11_09925</name>
</gene>
<feature type="transmembrane region" description="Helical" evidence="7">
    <location>
        <begin position="171"/>
        <end position="191"/>
    </location>
</feature>
<comment type="caution">
    <text evidence="9">The sequence shown here is derived from an EMBL/GenBank/DDBJ whole genome shotgun (WGS) entry which is preliminary data.</text>
</comment>
<dbReference type="GO" id="GO:0022857">
    <property type="term" value="F:transmembrane transporter activity"/>
    <property type="evidence" value="ECO:0007669"/>
    <property type="project" value="InterPro"/>
</dbReference>
<proteinExistence type="predicted"/>
<organism evidence="9 10">
    <name type="scientific">Phytoactinopolyspora alkaliphila</name>
    <dbReference type="NCBI Taxonomy" id="1783498"/>
    <lineage>
        <taxon>Bacteria</taxon>
        <taxon>Bacillati</taxon>
        <taxon>Actinomycetota</taxon>
        <taxon>Actinomycetes</taxon>
        <taxon>Jiangellales</taxon>
        <taxon>Jiangellaceae</taxon>
        <taxon>Phytoactinopolyspora</taxon>
    </lineage>
</organism>
<keyword evidence="5 7" id="KW-1133">Transmembrane helix</keyword>
<feature type="transmembrane region" description="Helical" evidence="7">
    <location>
        <begin position="48"/>
        <end position="71"/>
    </location>
</feature>
<dbReference type="Proteomes" id="UP000469185">
    <property type="component" value="Unassembled WGS sequence"/>
</dbReference>
<feature type="transmembrane region" description="Helical" evidence="7">
    <location>
        <begin position="260"/>
        <end position="279"/>
    </location>
</feature>
<keyword evidence="2" id="KW-0813">Transport</keyword>
<dbReference type="Pfam" id="PF05977">
    <property type="entry name" value="MFS_3"/>
    <property type="match status" value="1"/>
</dbReference>
<accession>A0A6N9YL32</accession>
<name>A0A6N9YL32_9ACTN</name>
<evidence type="ECO:0000256" key="1">
    <source>
        <dbReference type="ARBA" id="ARBA00004651"/>
    </source>
</evidence>
<evidence type="ECO:0000313" key="9">
    <source>
        <dbReference type="EMBL" id="NED95630.1"/>
    </source>
</evidence>
<dbReference type="EMBL" id="JAAGOB010000004">
    <property type="protein sequence ID" value="NED95630.1"/>
    <property type="molecule type" value="Genomic_DNA"/>
</dbReference>
<evidence type="ECO:0000313" key="10">
    <source>
        <dbReference type="Proteomes" id="UP000469185"/>
    </source>
</evidence>
<evidence type="ECO:0000259" key="8">
    <source>
        <dbReference type="PROSITE" id="PS50850"/>
    </source>
</evidence>
<feature type="transmembrane region" description="Helical" evidence="7">
    <location>
        <begin position="78"/>
        <end position="97"/>
    </location>
</feature>
<evidence type="ECO:0000256" key="7">
    <source>
        <dbReference type="SAM" id="Phobius"/>
    </source>
</evidence>
<feature type="transmembrane region" description="Helical" evidence="7">
    <location>
        <begin position="224"/>
        <end position="248"/>
    </location>
</feature>
<feature type="transmembrane region" description="Helical" evidence="7">
    <location>
        <begin position="288"/>
        <end position="306"/>
    </location>
</feature>
<dbReference type="GO" id="GO:0005886">
    <property type="term" value="C:plasma membrane"/>
    <property type="evidence" value="ECO:0007669"/>
    <property type="project" value="UniProtKB-SubCell"/>
</dbReference>
<keyword evidence="10" id="KW-1185">Reference proteome</keyword>
<sequence length="440" mass="46880">MKNTFRSLRHRDYRLYWSSMFVSNIGTWMQQIAQLWLVLIVLEGGARASGVTLGLQFVPFLLVAPFGGLLADRLPKRPLLIGTNAFMGTIGLVLGALTLTDVAQIWHVYVLAFLLGVGKALDNPARQSFVSELVSPDELPNAIALNSTSFNAARLIGPAVAGLLIHAIGTGWVFLINGATFISPIIALILLRARPAAKADRSDAGGAISRLFEGVTYVRSRPDLVMVMLVAFGLGTFGMNFELTMALMATEVYEKGAGEYGILGSILAVGTLTGALLAARRKYPRRRLIVGGAVVFGIVEIIAALMPTYALFALALAPLGLITMTVLIASNTYVQTTVPHEVRGRVLALYMMILMGGKPIGAPVVGWVADVFGAPWSFIGGGILTIIIAIVALVFIAPRSGIVVRPRIRPRPGLAVIVNLPHERGRLNTGPGRDAGPQAA</sequence>
<evidence type="ECO:0000256" key="3">
    <source>
        <dbReference type="ARBA" id="ARBA00022475"/>
    </source>
</evidence>
<keyword evidence="6 7" id="KW-0472">Membrane</keyword>
<reference evidence="9 10" key="1">
    <citation type="submission" date="2020-02" db="EMBL/GenBank/DDBJ databases">
        <authorList>
            <person name="Li X.-J."/>
            <person name="Feng X.-M."/>
        </authorList>
    </citation>
    <scope>NUCLEOTIDE SEQUENCE [LARGE SCALE GENOMIC DNA]</scope>
    <source>
        <strain evidence="9 10">CGMCC 4.7225</strain>
    </source>
</reference>
<feature type="transmembrane region" description="Helical" evidence="7">
    <location>
        <begin position="346"/>
        <end position="369"/>
    </location>
</feature>
<keyword evidence="4 7" id="KW-0812">Transmembrane</keyword>
<comment type="subcellular location">
    <subcellularLocation>
        <location evidence="1">Cell membrane</location>
        <topology evidence="1">Multi-pass membrane protein</topology>
    </subcellularLocation>
</comment>
<dbReference type="InterPro" id="IPR010290">
    <property type="entry name" value="TM_effector"/>
</dbReference>
<dbReference type="InterPro" id="IPR036259">
    <property type="entry name" value="MFS_trans_sf"/>
</dbReference>
<dbReference type="AlphaFoldDB" id="A0A6N9YL32"/>
<evidence type="ECO:0000256" key="4">
    <source>
        <dbReference type="ARBA" id="ARBA00022692"/>
    </source>
</evidence>
<dbReference type="InterPro" id="IPR020846">
    <property type="entry name" value="MFS_dom"/>
</dbReference>
<dbReference type="Gene3D" id="1.20.1250.20">
    <property type="entry name" value="MFS general substrate transporter like domains"/>
    <property type="match status" value="1"/>
</dbReference>
<evidence type="ECO:0000256" key="2">
    <source>
        <dbReference type="ARBA" id="ARBA00022448"/>
    </source>
</evidence>
<dbReference type="RefSeq" id="WP_163818385.1">
    <property type="nucleotide sequence ID" value="NZ_JAAGOB010000004.1"/>
</dbReference>
<dbReference type="CDD" id="cd06173">
    <property type="entry name" value="MFS_MefA_like"/>
    <property type="match status" value="1"/>
</dbReference>
<evidence type="ECO:0000256" key="5">
    <source>
        <dbReference type="ARBA" id="ARBA00022989"/>
    </source>
</evidence>
<keyword evidence="3" id="KW-1003">Cell membrane</keyword>
<feature type="transmembrane region" description="Helical" evidence="7">
    <location>
        <begin position="375"/>
        <end position="397"/>
    </location>
</feature>
<evidence type="ECO:0000256" key="6">
    <source>
        <dbReference type="ARBA" id="ARBA00023136"/>
    </source>
</evidence>
<feature type="transmembrane region" description="Helical" evidence="7">
    <location>
        <begin position="312"/>
        <end position="334"/>
    </location>
</feature>
<dbReference type="PANTHER" id="PTHR23513">
    <property type="entry name" value="INTEGRAL MEMBRANE EFFLUX PROTEIN-RELATED"/>
    <property type="match status" value="1"/>
</dbReference>
<dbReference type="PANTHER" id="PTHR23513:SF11">
    <property type="entry name" value="STAPHYLOFERRIN A TRANSPORTER"/>
    <property type="match status" value="1"/>
</dbReference>
<dbReference type="SUPFAM" id="SSF103473">
    <property type="entry name" value="MFS general substrate transporter"/>
    <property type="match status" value="1"/>
</dbReference>
<feature type="domain" description="Major facilitator superfamily (MFS) profile" evidence="8">
    <location>
        <begin position="1"/>
        <end position="400"/>
    </location>
</feature>
<feature type="transmembrane region" description="Helical" evidence="7">
    <location>
        <begin position="21"/>
        <end position="42"/>
    </location>
</feature>
<dbReference type="PROSITE" id="PS50850">
    <property type="entry name" value="MFS"/>
    <property type="match status" value="1"/>
</dbReference>
<protein>
    <submittedName>
        <fullName evidence="9">MFS transporter</fullName>
    </submittedName>
</protein>